<evidence type="ECO:0000313" key="2">
    <source>
        <dbReference type="Proteomes" id="UP001146067"/>
    </source>
</evidence>
<evidence type="ECO:0000313" key="1">
    <source>
        <dbReference type="EMBL" id="MDA1361843.1"/>
    </source>
</evidence>
<gene>
    <name evidence="1" type="ORF">O1R50_19605</name>
</gene>
<name>A0A9X3SUZ2_9ACTN</name>
<keyword evidence="2" id="KW-1185">Reference proteome</keyword>
<comment type="caution">
    <text evidence="1">The sequence shown here is derived from an EMBL/GenBank/DDBJ whole genome shotgun (WGS) entry which is preliminary data.</text>
</comment>
<dbReference type="EMBL" id="JAPZVP010000017">
    <property type="protein sequence ID" value="MDA1361843.1"/>
    <property type="molecule type" value="Genomic_DNA"/>
</dbReference>
<accession>A0A9X3SUZ2</accession>
<organism evidence="1 2">
    <name type="scientific">Glycomyces luteolus</name>
    <dbReference type="NCBI Taxonomy" id="2670330"/>
    <lineage>
        <taxon>Bacteria</taxon>
        <taxon>Bacillati</taxon>
        <taxon>Actinomycetota</taxon>
        <taxon>Actinomycetes</taxon>
        <taxon>Glycomycetales</taxon>
        <taxon>Glycomycetaceae</taxon>
        <taxon>Glycomyces</taxon>
    </lineage>
</organism>
<protein>
    <submittedName>
        <fullName evidence="1">Uncharacterized protein</fullName>
    </submittedName>
</protein>
<dbReference type="AlphaFoldDB" id="A0A9X3SUZ2"/>
<dbReference type="Proteomes" id="UP001146067">
    <property type="component" value="Unassembled WGS sequence"/>
</dbReference>
<dbReference type="RefSeq" id="WP_270111877.1">
    <property type="nucleotide sequence ID" value="NZ_JAPZVP010000017.1"/>
</dbReference>
<reference evidence="1" key="1">
    <citation type="submission" date="2022-12" db="EMBL/GenBank/DDBJ databases">
        <title>Gycomyces niveus sp.nov.,a novel actinomycete isolated from soil in Shouguan.</title>
        <authorList>
            <person name="Yang X."/>
        </authorList>
    </citation>
    <scope>NUCLEOTIDE SEQUENCE</scope>
    <source>
        <strain evidence="1">NEAU-A15</strain>
    </source>
</reference>
<proteinExistence type="predicted"/>
<sequence>MTSPDSLQGAGDRLYTAFASVPKPATIEGCSHCWNEREQAALLAPVPLRELSADSLRPYLASVMSTIGSEADFRYFLPRLLEIACTTGFNFPELDHVLSRLAIAGCADWAPEERQAIRELEQILWTRTLATYPSDVDAEDLLFAIGLAEPDLTPHLNEWTASLRQPAAAAHLADLQIYAPELLHSMLGPVEPPASDLRQQMLRWSISPEVRRAVAEAVDFADSEEALQVLVGIDGYFSEYDEVMARQSRRSFSTILG</sequence>